<comment type="caution">
    <text evidence="1">The sequence shown here is derived from an EMBL/GenBank/DDBJ whole genome shotgun (WGS) entry which is preliminary data.</text>
</comment>
<gene>
    <name evidence="1" type="ORF">PoB_002099200</name>
</gene>
<dbReference type="Proteomes" id="UP000735302">
    <property type="component" value="Unassembled WGS sequence"/>
</dbReference>
<accession>A0AAV3ZGQ1</accession>
<evidence type="ECO:0000313" key="2">
    <source>
        <dbReference type="Proteomes" id="UP000735302"/>
    </source>
</evidence>
<dbReference type="AlphaFoldDB" id="A0AAV3ZGQ1"/>
<proteinExistence type="predicted"/>
<sequence length="80" mass="9124">MPCIVLHNDHLLQTVKTNDMAVGQRTRSHDLLELGKQNPAVVNTLVRVWCQSHFTLLQQNGGKKEKRNRIVFDMELLASS</sequence>
<reference evidence="1 2" key="1">
    <citation type="journal article" date="2021" name="Elife">
        <title>Chloroplast acquisition without the gene transfer in kleptoplastic sea slugs, Plakobranchus ocellatus.</title>
        <authorList>
            <person name="Maeda T."/>
            <person name="Takahashi S."/>
            <person name="Yoshida T."/>
            <person name="Shimamura S."/>
            <person name="Takaki Y."/>
            <person name="Nagai Y."/>
            <person name="Toyoda A."/>
            <person name="Suzuki Y."/>
            <person name="Arimoto A."/>
            <person name="Ishii H."/>
            <person name="Satoh N."/>
            <person name="Nishiyama T."/>
            <person name="Hasebe M."/>
            <person name="Maruyama T."/>
            <person name="Minagawa J."/>
            <person name="Obokata J."/>
            <person name="Shigenobu S."/>
        </authorList>
    </citation>
    <scope>NUCLEOTIDE SEQUENCE [LARGE SCALE GENOMIC DNA]</scope>
</reference>
<dbReference type="EMBL" id="BLXT01002457">
    <property type="protein sequence ID" value="GFN94486.1"/>
    <property type="molecule type" value="Genomic_DNA"/>
</dbReference>
<evidence type="ECO:0000313" key="1">
    <source>
        <dbReference type="EMBL" id="GFN94486.1"/>
    </source>
</evidence>
<organism evidence="1 2">
    <name type="scientific">Plakobranchus ocellatus</name>
    <dbReference type="NCBI Taxonomy" id="259542"/>
    <lineage>
        <taxon>Eukaryota</taxon>
        <taxon>Metazoa</taxon>
        <taxon>Spiralia</taxon>
        <taxon>Lophotrochozoa</taxon>
        <taxon>Mollusca</taxon>
        <taxon>Gastropoda</taxon>
        <taxon>Heterobranchia</taxon>
        <taxon>Euthyneura</taxon>
        <taxon>Panpulmonata</taxon>
        <taxon>Sacoglossa</taxon>
        <taxon>Placobranchoidea</taxon>
        <taxon>Plakobranchidae</taxon>
        <taxon>Plakobranchus</taxon>
    </lineage>
</organism>
<keyword evidence="2" id="KW-1185">Reference proteome</keyword>
<name>A0AAV3ZGQ1_9GAST</name>
<protein>
    <submittedName>
        <fullName evidence="1">Uncharacterized protein</fullName>
    </submittedName>
</protein>